<dbReference type="PANTHER" id="PTHR35526:SF3">
    <property type="entry name" value="ANTI-SIGMA-F FACTOR RSBW"/>
    <property type="match status" value="1"/>
</dbReference>
<dbReference type="PANTHER" id="PTHR35526">
    <property type="entry name" value="ANTI-SIGMA-F FACTOR RSBW-RELATED"/>
    <property type="match status" value="1"/>
</dbReference>
<dbReference type="CDD" id="cd16936">
    <property type="entry name" value="HATPase_RsbW-like"/>
    <property type="match status" value="1"/>
</dbReference>
<proteinExistence type="predicted"/>
<keyword evidence="4" id="KW-0418">Kinase</keyword>
<sequence>MTPSHRQNVGPHPRPSMSTKPMFHRVFAAEPSVVRKTLVDIRARFGAGLDEDTMGRLELVLAEVLNNVAEHAVDVRQGTSIHLCIVRQDAGFACAITDDGVSLPQECLQPRNLPQDGATELPEGGFGWYLIQDLTQALCYYRERHRNFLAFSVPFDGVERAH</sequence>
<dbReference type="AlphaFoldDB" id="A0A1H9YX02"/>
<dbReference type="EMBL" id="FOHO01000001">
    <property type="protein sequence ID" value="SES73726.1"/>
    <property type="molecule type" value="Genomic_DNA"/>
</dbReference>
<dbReference type="Pfam" id="PF13581">
    <property type="entry name" value="HATPase_c_2"/>
    <property type="match status" value="1"/>
</dbReference>
<dbReference type="GO" id="GO:0004674">
    <property type="term" value="F:protein serine/threonine kinase activity"/>
    <property type="evidence" value="ECO:0007669"/>
    <property type="project" value="UniProtKB-KW"/>
</dbReference>
<gene>
    <name evidence="4" type="ORF">SAMN04489858_101341</name>
</gene>
<dbReference type="InterPro" id="IPR003594">
    <property type="entry name" value="HATPase_dom"/>
</dbReference>
<dbReference type="SUPFAM" id="SSF55874">
    <property type="entry name" value="ATPase domain of HSP90 chaperone/DNA topoisomerase II/histidine kinase"/>
    <property type="match status" value="1"/>
</dbReference>
<keyword evidence="5" id="KW-1185">Reference proteome</keyword>
<name>A0A1H9YX02_9RHOB</name>
<evidence type="ECO:0000256" key="1">
    <source>
        <dbReference type="ARBA" id="ARBA00022527"/>
    </source>
</evidence>
<feature type="domain" description="Histidine kinase/HSP90-like ATPase" evidence="3">
    <location>
        <begin position="32"/>
        <end position="149"/>
    </location>
</feature>
<dbReference type="InterPro" id="IPR036890">
    <property type="entry name" value="HATPase_C_sf"/>
</dbReference>
<dbReference type="Gene3D" id="3.30.565.10">
    <property type="entry name" value="Histidine kinase-like ATPase, C-terminal domain"/>
    <property type="match status" value="1"/>
</dbReference>
<organism evidence="4 5">
    <name type="scientific">Paracoccus homiensis</name>
    <dbReference type="NCBI Taxonomy" id="364199"/>
    <lineage>
        <taxon>Bacteria</taxon>
        <taxon>Pseudomonadati</taxon>
        <taxon>Pseudomonadota</taxon>
        <taxon>Alphaproteobacteria</taxon>
        <taxon>Rhodobacterales</taxon>
        <taxon>Paracoccaceae</taxon>
        <taxon>Paracoccus</taxon>
    </lineage>
</organism>
<feature type="region of interest" description="Disordered" evidence="2">
    <location>
        <begin position="1"/>
        <end position="21"/>
    </location>
</feature>
<reference evidence="4 5" key="1">
    <citation type="submission" date="2016-10" db="EMBL/GenBank/DDBJ databases">
        <authorList>
            <person name="de Groot N.N."/>
        </authorList>
    </citation>
    <scope>NUCLEOTIDE SEQUENCE [LARGE SCALE GENOMIC DNA]</scope>
    <source>
        <strain evidence="4 5">DSM 17862</strain>
    </source>
</reference>
<dbReference type="STRING" id="364199.SAMN04489858_101341"/>
<evidence type="ECO:0000313" key="4">
    <source>
        <dbReference type="EMBL" id="SES73726.1"/>
    </source>
</evidence>
<dbReference type="OrthoDB" id="9792240at2"/>
<evidence type="ECO:0000256" key="2">
    <source>
        <dbReference type="SAM" id="MobiDB-lite"/>
    </source>
</evidence>
<dbReference type="InterPro" id="IPR050267">
    <property type="entry name" value="Anti-sigma-factor_SerPK"/>
</dbReference>
<accession>A0A1H9YX02</accession>
<dbReference type="RefSeq" id="WP_090731983.1">
    <property type="nucleotide sequence ID" value="NZ_FOHO01000001.1"/>
</dbReference>
<dbReference type="Proteomes" id="UP000199180">
    <property type="component" value="Unassembled WGS sequence"/>
</dbReference>
<evidence type="ECO:0000313" key="5">
    <source>
        <dbReference type="Proteomes" id="UP000199180"/>
    </source>
</evidence>
<keyword evidence="4" id="KW-0808">Transferase</keyword>
<evidence type="ECO:0000259" key="3">
    <source>
        <dbReference type="Pfam" id="PF13581"/>
    </source>
</evidence>
<protein>
    <submittedName>
        <fullName evidence="4">Serine/threonine-protein kinase RsbW</fullName>
    </submittedName>
</protein>
<keyword evidence="1" id="KW-0723">Serine/threonine-protein kinase</keyword>